<feature type="transmembrane region" description="Helical" evidence="6">
    <location>
        <begin position="226"/>
        <end position="245"/>
    </location>
</feature>
<evidence type="ECO:0000256" key="1">
    <source>
        <dbReference type="ARBA" id="ARBA00004127"/>
    </source>
</evidence>
<feature type="transmembrane region" description="Helical" evidence="6">
    <location>
        <begin position="257"/>
        <end position="275"/>
    </location>
</feature>
<dbReference type="InterPro" id="IPR000620">
    <property type="entry name" value="EamA_dom"/>
</dbReference>
<dbReference type="InterPro" id="IPR050638">
    <property type="entry name" value="AA-Vitamin_Transporters"/>
</dbReference>
<dbReference type="InterPro" id="IPR037185">
    <property type="entry name" value="EmrE-like"/>
</dbReference>
<sequence>MKSIVSTPKFKGILLVLTGATCWGIGGTVAQNLFQMHHINLNWYVTVRLLCAGILLLLLQLFTPSRSQILEVWKSKQTALPFIIFGLVGMLAVQYTYMASIDHGNAAVATLLQYLSPVMIMVYMVLRKQSPLTAKLIICAALALLGCFLLLTNGSLHQLSVSQPAVIWGLLSGVSAAFYTLYAVRLLNEFDSLVVVGWAMVIGGVGMSFVHAPWKIHLTLLTSETCSYLLFSILIGTLLAFWFYIASLKYLTPQETSLLGSAEPLAAVGTTVLWLNEPFGIYQWLGTGCIILLIVLLQFKRSSSVSAQNIKTTNNPIAK</sequence>
<comment type="subcellular location">
    <subcellularLocation>
        <location evidence="1">Endomembrane system</location>
        <topology evidence="1">Multi-pass membrane protein</topology>
    </subcellularLocation>
</comment>
<evidence type="ECO:0000256" key="2">
    <source>
        <dbReference type="ARBA" id="ARBA00007362"/>
    </source>
</evidence>
<evidence type="ECO:0000256" key="4">
    <source>
        <dbReference type="ARBA" id="ARBA00022989"/>
    </source>
</evidence>
<feature type="transmembrane region" description="Helical" evidence="6">
    <location>
        <begin position="165"/>
        <end position="184"/>
    </location>
</feature>
<dbReference type="PANTHER" id="PTHR32322">
    <property type="entry name" value="INNER MEMBRANE TRANSPORTER"/>
    <property type="match status" value="1"/>
</dbReference>
<dbReference type="SUPFAM" id="SSF103481">
    <property type="entry name" value="Multidrug resistance efflux transporter EmrE"/>
    <property type="match status" value="2"/>
</dbReference>
<reference evidence="9" key="1">
    <citation type="submission" date="2016-10" db="EMBL/GenBank/DDBJ databases">
        <authorList>
            <person name="Varghese N."/>
            <person name="Submissions S."/>
        </authorList>
    </citation>
    <scope>NUCLEOTIDE SEQUENCE [LARGE SCALE GENOMIC DNA]</scope>
    <source>
        <strain evidence="9">BL9</strain>
    </source>
</reference>
<dbReference type="PANTHER" id="PTHR32322:SF2">
    <property type="entry name" value="EAMA DOMAIN-CONTAINING PROTEIN"/>
    <property type="match status" value="1"/>
</dbReference>
<evidence type="ECO:0000313" key="9">
    <source>
        <dbReference type="Proteomes" id="UP000198538"/>
    </source>
</evidence>
<feature type="transmembrane region" description="Helical" evidence="6">
    <location>
        <begin position="133"/>
        <end position="153"/>
    </location>
</feature>
<feature type="transmembrane region" description="Helical" evidence="6">
    <location>
        <begin position="40"/>
        <end position="59"/>
    </location>
</feature>
<name>A0A1G5JV58_9BACL</name>
<evidence type="ECO:0000256" key="6">
    <source>
        <dbReference type="SAM" id="Phobius"/>
    </source>
</evidence>
<keyword evidence="5 6" id="KW-0472">Membrane</keyword>
<dbReference type="EMBL" id="FMVM01000012">
    <property type="protein sequence ID" value="SCY92283.1"/>
    <property type="molecule type" value="Genomic_DNA"/>
</dbReference>
<dbReference type="Proteomes" id="UP000198538">
    <property type="component" value="Unassembled WGS sequence"/>
</dbReference>
<feature type="transmembrane region" description="Helical" evidence="6">
    <location>
        <begin position="281"/>
        <end position="299"/>
    </location>
</feature>
<keyword evidence="3 6" id="KW-0812">Transmembrane</keyword>
<dbReference type="AlphaFoldDB" id="A0A1G5JV58"/>
<proteinExistence type="inferred from homology"/>
<gene>
    <name evidence="8" type="ORF">SAMN05720606_11269</name>
</gene>
<evidence type="ECO:0000259" key="7">
    <source>
        <dbReference type="Pfam" id="PF00892"/>
    </source>
</evidence>
<protein>
    <submittedName>
        <fullName evidence="8">Permease of the drug/metabolite transporter (DMT) superfamily</fullName>
    </submittedName>
</protein>
<dbReference type="GO" id="GO:0016020">
    <property type="term" value="C:membrane"/>
    <property type="evidence" value="ECO:0007669"/>
    <property type="project" value="UniProtKB-SubCell"/>
</dbReference>
<evidence type="ECO:0000256" key="5">
    <source>
        <dbReference type="ARBA" id="ARBA00023136"/>
    </source>
</evidence>
<dbReference type="STRING" id="582692.SAMN05720606_11269"/>
<dbReference type="RefSeq" id="WP_090922430.1">
    <property type="nucleotide sequence ID" value="NZ_FMVM01000012.1"/>
</dbReference>
<comment type="similarity">
    <text evidence="2">Belongs to the EamA transporter family.</text>
</comment>
<feature type="transmembrane region" description="Helical" evidence="6">
    <location>
        <begin position="193"/>
        <end position="214"/>
    </location>
</feature>
<feature type="domain" description="EamA" evidence="7">
    <location>
        <begin position="164"/>
        <end position="297"/>
    </location>
</feature>
<feature type="transmembrane region" description="Helical" evidence="6">
    <location>
        <begin position="106"/>
        <end position="126"/>
    </location>
</feature>
<dbReference type="Pfam" id="PF00892">
    <property type="entry name" value="EamA"/>
    <property type="match status" value="2"/>
</dbReference>
<accession>A0A1G5JV58</accession>
<organism evidence="8 9">
    <name type="scientific">Paenibacillus polysaccharolyticus</name>
    <dbReference type="NCBI Taxonomy" id="582692"/>
    <lineage>
        <taxon>Bacteria</taxon>
        <taxon>Bacillati</taxon>
        <taxon>Bacillota</taxon>
        <taxon>Bacilli</taxon>
        <taxon>Bacillales</taxon>
        <taxon>Paenibacillaceae</taxon>
        <taxon>Paenibacillus</taxon>
    </lineage>
</organism>
<evidence type="ECO:0000256" key="3">
    <source>
        <dbReference type="ARBA" id="ARBA00022692"/>
    </source>
</evidence>
<feature type="domain" description="EamA" evidence="7">
    <location>
        <begin position="11"/>
        <end position="151"/>
    </location>
</feature>
<keyword evidence="9" id="KW-1185">Reference proteome</keyword>
<keyword evidence="4 6" id="KW-1133">Transmembrane helix</keyword>
<evidence type="ECO:0000313" key="8">
    <source>
        <dbReference type="EMBL" id="SCY92283.1"/>
    </source>
</evidence>
<feature type="transmembrane region" description="Helical" evidence="6">
    <location>
        <begin position="79"/>
        <end position="100"/>
    </location>
</feature>